<dbReference type="Proteomes" id="UP000814033">
    <property type="component" value="Unassembled WGS sequence"/>
</dbReference>
<dbReference type="EMBL" id="MU275857">
    <property type="protein sequence ID" value="KAI0050898.1"/>
    <property type="molecule type" value="Genomic_DNA"/>
</dbReference>
<protein>
    <submittedName>
        <fullName evidence="1">CDC45-like protein</fullName>
    </submittedName>
</protein>
<name>A0ACB8S460_9AGAM</name>
<evidence type="ECO:0000313" key="2">
    <source>
        <dbReference type="Proteomes" id="UP000814033"/>
    </source>
</evidence>
<accession>A0ACB8S460</accession>
<proteinExistence type="predicted"/>
<sequence>MVFIPPPHLASATRSSYAEAYSTILTAHRRSPLTSASSVIILVAPDTDALCAAKMLADLFKQDDVMHRIVPLSGIADLERMRDELMTYAELHTLILLNIGAILDLTLSEWFGDFPTQLRVHIIDSTRPFNLSNLFSGGDNGERVIIWDDGASESLDEVRKAWETLAYAPEESEDEDEDEEDPPDDPEDDEEDQYEESGSSGKRRSLGDGSRSPGKRRRVDRDSQPSSRISREDRSTFAHRLSKYYMSGTWHGQSAAGTVYILATVLERVDNDLLWLAILGLTYQHMRCLISRAEYDKYHSIYYDEVFRLNPPPPANDSHGLASLGPDDNSLRATDELRFALFRHWTLYDAMFHSSYVASKLGIWKEQGRKRLTGLLAKMGFSIPQTQQPYSHMDMDLKRHLRDKLDAIAPEYGLVDLSYPSFVRCYGYHTQPLSAADAVEALNALLDAATGVRMEVEVEGTRNGGEWFGGGRVWRATGKWGEPEARREDDGEDRAEGDEERAAALLQEEKERESWLVRNFWNAFDALDDIVRLREALALAKSVNKAIIRTGSSIIDKNDIRMTKGHRVVQMRQGPDLALFTHPGVLLRLGLWLADALRDRVGGVAVGRSSKKKSIPLILACLNERAHTYIIIGMNAALDFGDVKKNEFGLTFLDAKENSGARTRHSSFDTNILEVNEADFDMFMTSVYTMNERY</sequence>
<reference evidence="1" key="2">
    <citation type="journal article" date="2022" name="New Phytol.">
        <title>Evolutionary transition to the ectomycorrhizal habit in the genomes of a hyperdiverse lineage of mushroom-forming fungi.</title>
        <authorList>
            <person name="Looney B."/>
            <person name="Miyauchi S."/>
            <person name="Morin E."/>
            <person name="Drula E."/>
            <person name="Courty P.E."/>
            <person name="Kohler A."/>
            <person name="Kuo A."/>
            <person name="LaButti K."/>
            <person name="Pangilinan J."/>
            <person name="Lipzen A."/>
            <person name="Riley R."/>
            <person name="Andreopoulos W."/>
            <person name="He G."/>
            <person name="Johnson J."/>
            <person name="Nolan M."/>
            <person name="Tritt A."/>
            <person name="Barry K.W."/>
            <person name="Grigoriev I.V."/>
            <person name="Nagy L.G."/>
            <person name="Hibbett D."/>
            <person name="Henrissat B."/>
            <person name="Matheny P.B."/>
            <person name="Labbe J."/>
            <person name="Martin F.M."/>
        </authorList>
    </citation>
    <scope>NUCLEOTIDE SEQUENCE</scope>
    <source>
        <strain evidence="1">FP105234-sp</strain>
    </source>
</reference>
<reference evidence="1" key="1">
    <citation type="submission" date="2021-02" db="EMBL/GenBank/DDBJ databases">
        <authorList>
            <consortium name="DOE Joint Genome Institute"/>
            <person name="Ahrendt S."/>
            <person name="Looney B.P."/>
            <person name="Miyauchi S."/>
            <person name="Morin E."/>
            <person name="Drula E."/>
            <person name="Courty P.E."/>
            <person name="Chicoki N."/>
            <person name="Fauchery L."/>
            <person name="Kohler A."/>
            <person name="Kuo A."/>
            <person name="Labutti K."/>
            <person name="Pangilinan J."/>
            <person name="Lipzen A."/>
            <person name="Riley R."/>
            <person name="Andreopoulos W."/>
            <person name="He G."/>
            <person name="Johnson J."/>
            <person name="Barry K.W."/>
            <person name="Grigoriev I.V."/>
            <person name="Nagy L."/>
            <person name="Hibbett D."/>
            <person name="Henrissat B."/>
            <person name="Matheny P.B."/>
            <person name="Labbe J."/>
            <person name="Martin F."/>
        </authorList>
    </citation>
    <scope>NUCLEOTIDE SEQUENCE</scope>
    <source>
        <strain evidence="1">FP105234-sp</strain>
    </source>
</reference>
<evidence type="ECO:0000313" key="1">
    <source>
        <dbReference type="EMBL" id="KAI0050898.1"/>
    </source>
</evidence>
<comment type="caution">
    <text evidence="1">The sequence shown here is derived from an EMBL/GenBank/DDBJ whole genome shotgun (WGS) entry which is preliminary data.</text>
</comment>
<keyword evidence="2" id="KW-1185">Reference proteome</keyword>
<gene>
    <name evidence="1" type="ORF">FA95DRAFT_1513285</name>
</gene>
<organism evidence="1 2">
    <name type="scientific">Auriscalpium vulgare</name>
    <dbReference type="NCBI Taxonomy" id="40419"/>
    <lineage>
        <taxon>Eukaryota</taxon>
        <taxon>Fungi</taxon>
        <taxon>Dikarya</taxon>
        <taxon>Basidiomycota</taxon>
        <taxon>Agaricomycotina</taxon>
        <taxon>Agaricomycetes</taxon>
        <taxon>Russulales</taxon>
        <taxon>Auriscalpiaceae</taxon>
        <taxon>Auriscalpium</taxon>
    </lineage>
</organism>